<dbReference type="GO" id="GO:0000160">
    <property type="term" value="P:phosphorelay signal transduction system"/>
    <property type="evidence" value="ECO:0007669"/>
    <property type="project" value="UniProtKB-KW"/>
</dbReference>
<dbReference type="GO" id="GO:0003700">
    <property type="term" value="F:DNA-binding transcription factor activity"/>
    <property type="evidence" value="ECO:0007669"/>
    <property type="project" value="InterPro"/>
</dbReference>
<dbReference type="InterPro" id="IPR051552">
    <property type="entry name" value="HptR"/>
</dbReference>
<dbReference type="InterPro" id="IPR011006">
    <property type="entry name" value="CheY-like_superfamily"/>
</dbReference>
<keyword evidence="12" id="KW-1185">Reference proteome</keyword>
<dbReference type="SMART" id="SM00448">
    <property type="entry name" value="REC"/>
    <property type="match status" value="1"/>
</dbReference>
<dbReference type="Gene3D" id="3.40.50.2300">
    <property type="match status" value="1"/>
</dbReference>
<protein>
    <submittedName>
        <fullName evidence="11">Response regulator</fullName>
    </submittedName>
</protein>
<dbReference type="PROSITE" id="PS01124">
    <property type="entry name" value="HTH_ARAC_FAMILY_2"/>
    <property type="match status" value="1"/>
</dbReference>
<gene>
    <name evidence="11" type="ORF">EJQ19_01525</name>
</gene>
<dbReference type="InterPro" id="IPR001789">
    <property type="entry name" value="Sig_transdc_resp-reg_receiver"/>
</dbReference>
<organism evidence="11 12">
    <name type="scientific">Paenibacillus whitsoniae</name>
    <dbReference type="NCBI Taxonomy" id="2496558"/>
    <lineage>
        <taxon>Bacteria</taxon>
        <taxon>Bacillati</taxon>
        <taxon>Bacillota</taxon>
        <taxon>Bacilli</taxon>
        <taxon>Bacillales</taxon>
        <taxon>Paenibacillaceae</taxon>
        <taxon>Paenibacillus</taxon>
    </lineage>
</organism>
<evidence type="ECO:0000256" key="7">
    <source>
        <dbReference type="ARBA" id="ARBA00023163"/>
    </source>
</evidence>
<dbReference type="CDD" id="cd17536">
    <property type="entry name" value="REC_YesN-like"/>
    <property type="match status" value="1"/>
</dbReference>
<name>A0A3S0BZ25_9BACL</name>
<evidence type="ECO:0000256" key="1">
    <source>
        <dbReference type="ARBA" id="ARBA00004496"/>
    </source>
</evidence>
<dbReference type="Proteomes" id="UP000276128">
    <property type="component" value="Unassembled WGS sequence"/>
</dbReference>
<evidence type="ECO:0000256" key="4">
    <source>
        <dbReference type="ARBA" id="ARBA00023012"/>
    </source>
</evidence>
<accession>A0A3S0BZ25</accession>
<dbReference type="AlphaFoldDB" id="A0A3S0BZ25"/>
<dbReference type="SUPFAM" id="SSF52172">
    <property type="entry name" value="CheY-like"/>
    <property type="match status" value="1"/>
</dbReference>
<evidence type="ECO:0000256" key="6">
    <source>
        <dbReference type="ARBA" id="ARBA00023125"/>
    </source>
</evidence>
<evidence type="ECO:0000256" key="3">
    <source>
        <dbReference type="ARBA" id="ARBA00022553"/>
    </source>
</evidence>
<dbReference type="Gene3D" id="1.10.10.60">
    <property type="entry name" value="Homeodomain-like"/>
    <property type="match status" value="2"/>
</dbReference>
<sequence>MRRVIIVDDEKWIRRGLIQSISWDEWGLSLAGEAADGGEGYDLALTLQPDILFLDMRMPGLDGKQLIGKLNQELPDLLTIVISGYSDFEYTKEAIRHKAFDYLLKPVKKEELAVVVQKACQELDRREAERHKVAREQGEDWLRQLLHAEESLAEKLVPAGWRAGEAALLLAHTDRYGDHVEPERLLPAMQETLSRMKPFLFGGGWQYELIPLQDNGKAWALAVSAPKLEPNDMRRLHASLSHAMVQASGGASFSFGVSRVKRQAAKLGEACHEARKALLRKPLAATGVLLDAEHLQPQTSRQYPQDLENAFLWVLQSGNRQAAELELERLFAAFTEEPATVAHLQWSADLLLHAMEKQLQAKDARVEDICGDNTLVYAEKIHLRNDRDSMKKLFLEKLLPPLVSYYSQSGEKLGEKAVLELKTWMESNYSQSLSLPQIASSYYLNADYLSRIFKRMTGQNFIDYLTDIRMRKAKELMNKSKYKNYEVAQKVGYEDYRYFSQIFKKKVGMTIGEYRKSIGQADHEGEKQICPSL</sequence>
<feature type="modified residue" description="4-aspartylphosphate" evidence="8">
    <location>
        <position position="55"/>
    </location>
</feature>
<dbReference type="SUPFAM" id="SSF46689">
    <property type="entry name" value="Homeodomain-like"/>
    <property type="match status" value="2"/>
</dbReference>
<feature type="domain" description="HTH araC/xylS-type" evidence="9">
    <location>
        <begin position="419"/>
        <end position="517"/>
    </location>
</feature>
<dbReference type="PANTHER" id="PTHR42713:SF3">
    <property type="entry name" value="TRANSCRIPTIONAL REGULATORY PROTEIN HPTR"/>
    <property type="match status" value="1"/>
</dbReference>
<keyword evidence="3 8" id="KW-0597">Phosphoprotein</keyword>
<keyword evidence="6" id="KW-0238">DNA-binding</keyword>
<dbReference type="Pfam" id="PF00072">
    <property type="entry name" value="Response_reg"/>
    <property type="match status" value="1"/>
</dbReference>
<evidence type="ECO:0000313" key="11">
    <source>
        <dbReference type="EMBL" id="RTE11502.1"/>
    </source>
</evidence>
<dbReference type="PANTHER" id="PTHR42713">
    <property type="entry name" value="HISTIDINE KINASE-RELATED"/>
    <property type="match status" value="1"/>
</dbReference>
<evidence type="ECO:0000259" key="9">
    <source>
        <dbReference type="PROSITE" id="PS01124"/>
    </source>
</evidence>
<dbReference type="OrthoDB" id="2510626at2"/>
<evidence type="ECO:0000256" key="5">
    <source>
        <dbReference type="ARBA" id="ARBA00023015"/>
    </source>
</evidence>
<dbReference type="Pfam" id="PF12833">
    <property type="entry name" value="HTH_18"/>
    <property type="match status" value="1"/>
</dbReference>
<dbReference type="EMBL" id="RXHU01000007">
    <property type="protein sequence ID" value="RTE11502.1"/>
    <property type="molecule type" value="Genomic_DNA"/>
</dbReference>
<evidence type="ECO:0000256" key="8">
    <source>
        <dbReference type="PROSITE-ProRule" id="PRU00169"/>
    </source>
</evidence>
<dbReference type="RefSeq" id="WP_126139448.1">
    <property type="nucleotide sequence ID" value="NZ_RXHU01000007.1"/>
</dbReference>
<dbReference type="GO" id="GO:0043565">
    <property type="term" value="F:sequence-specific DNA binding"/>
    <property type="evidence" value="ECO:0007669"/>
    <property type="project" value="InterPro"/>
</dbReference>
<dbReference type="PROSITE" id="PS50110">
    <property type="entry name" value="RESPONSE_REGULATORY"/>
    <property type="match status" value="1"/>
</dbReference>
<keyword evidence="7" id="KW-0804">Transcription</keyword>
<evidence type="ECO:0000256" key="2">
    <source>
        <dbReference type="ARBA" id="ARBA00022490"/>
    </source>
</evidence>
<comment type="caution">
    <text evidence="11">The sequence shown here is derived from an EMBL/GenBank/DDBJ whole genome shotgun (WGS) entry which is preliminary data.</text>
</comment>
<dbReference type="InterPro" id="IPR009057">
    <property type="entry name" value="Homeodomain-like_sf"/>
</dbReference>
<proteinExistence type="predicted"/>
<keyword evidence="2" id="KW-0963">Cytoplasm</keyword>
<keyword evidence="4" id="KW-0902">Two-component regulatory system</keyword>
<dbReference type="InterPro" id="IPR018060">
    <property type="entry name" value="HTH_AraC"/>
</dbReference>
<feature type="domain" description="Response regulatory" evidence="10">
    <location>
        <begin position="3"/>
        <end position="120"/>
    </location>
</feature>
<dbReference type="GO" id="GO:0005737">
    <property type="term" value="C:cytoplasm"/>
    <property type="evidence" value="ECO:0007669"/>
    <property type="project" value="UniProtKB-SubCell"/>
</dbReference>
<evidence type="ECO:0000313" key="12">
    <source>
        <dbReference type="Proteomes" id="UP000276128"/>
    </source>
</evidence>
<keyword evidence="5" id="KW-0805">Transcription regulation</keyword>
<evidence type="ECO:0000259" key="10">
    <source>
        <dbReference type="PROSITE" id="PS50110"/>
    </source>
</evidence>
<dbReference type="SMART" id="SM00342">
    <property type="entry name" value="HTH_ARAC"/>
    <property type="match status" value="1"/>
</dbReference>
<comment type="subcellular location">
    <subcellularLocation>
        <location evidence="1">Cytoplasm</location>
    </subcellularLocation>
</comment>
<reference evidence="11 12" key="1">
    <citation type="submission" date="2018-12" db="EMBL/GenBank/DDBJ databases">
        <title>Bacillus ochoae sp. nov., Paenibacillus whitsoniae sp. nov., Paenibacillus spiritus sp. nov. Isolated from the Mars Exploration Rover during spacecraft assembly.</title>
        <authorList>
            <person name="Seuylemezian A."/>
            <person name="Vaishampayan P."/>
        </authorList>
    </citation>
    <scope>NUCLEOTIDE SEQUENCE [LARGE SCALE GENOMIC DNA]</scope>
    <source>
        <strain evidence="11 12">MER 54</strain>
    </source>
</reference>